<dbReference type="Proteomes" id="UP000828390">
    <property type="component" value="Unassembled WGS sequence"/>
</dbReference>
<keyword evidence="2" id="KW-0863">Zinc-finger</keyword>
<sequence length="117" mass="13356">MYVRRSFEEPPVHPEHVGVHESEVTFSVMECSSQRGKRKLVSSNGFTYVYKRFNPSKQTTIWRCSVRNKTSTCPAIVVPWVQSFVSNGSNHSHQAKPGIDKALVINTKDPRCKLDNY</sequence>
<dbReference type="GO" id="GO:0008270">
    <property type="term" value="F:zinc ion binding"/>
    <property type="evidence" value="ECO:0007669"/>
    <property type="project" value="UniProtKB-KW"/>
</dbReference>
<evidence type="ECO:0000313" key="5">
    <source>
        <dbReference type="EMBL" id="KAH3816826.1"/>
    </source>
</evidence>
<evidence type="ECO:0000256" key="3">
    <source>
        <dbReference type="ARBA" id="ARBA00022833"/>
    </source>
</evidence>
<keyword evidence="1" id="KW-0479">Metal-binding</keyword>
<organism evidence="5 6">
    <name type="scientific">Dreissena polymorpha</name>
    <name type="common">Zebra mussel</name>
    <name type="synonym">Mytilus polymorpha</name>
    <dbReference type="NCBI Taxonomy" id="45954"/>
    <lineage>
        <taxon>Eukaryota</taxon>
        <taxon>Metazoa</taxon>
        <taxon>Spiralia</taxon>
        <taxon>Lophotrochozoa</taxon>
        <taxon>Mollusca</taxon>
        <taxon>Bivalvia</taxon>
        <taxon>Autobranchia</taxon>
        <taxon>Heteroconchia</taxon>
        <taxon>Euheterodonta</taxon>
        <taxon>Imparidentia</taxon>
        <taxon>Neoheterodontei</taxon>
        <taxon>Myida</taxon>
        <taxon>Dreissenoidea</taxon>
        <taxon>Dreissenidae</taxon>
        <taxon>Dreissena</taxon>
    </lineage>
</organism>
<reference evidence="5" key="1">
    <citation type="journal article" date="2019" name="bioRxiv">
        <title>The Genome of the Zebra Mussel, Dreissena polymorpha: A Resource for Invasive Species Research.</title>
        <authorList>
            <person name="McCartney M.A."/>
            <person name="Auch B."/>
            <person name="Kono T."/>
            <person name="Mallez S."/>
            <person name="Zhang Y."/>
            <person name="Obille A."/>
            <person name="Becker A."/>
            <person name="Abrahante J.E."/>
            <person name="Garbe J."/>
            <person name="Badalamenti J.P."/>
            <person name="Herman A."/>
            <person name="Mangelson H."/>
            <person name="Liachko I."/>
            <person name="Sullivan S."/>
            <person name="Sone E.D."/>
            <person name="Koren S."/>
            <person name="Silverstein K.A.T."/>
            <person name="Beckman K.B."/>
            <person name="Gohl D.M."/>
        </authorList>
    </citation>
    <scope>NUCLEOTIDE SEQUENCE</scope>
    <source>
        <strain evidence="5">Duluth1</strain>
        <tissue evidence="5">Whole animal</tissue>
    </source>
</reference>
<protein>
    <recommendedName>
        <fullName evidence="4">FLYWCH-type domain-containing protein</fullName>
    </recommendedName>
</protein>
<dbReference type="Gene3D" id="2.20.25.240">
    <property type="match status" value="1"/>
</dbReference>
<gene>
    <name evidence="5" type="ORF">DPMN_118349</name>
</gene>
<keyword evidence="6" id="KW-1185">Reference proteome</keyword>
<evidence type="ECO:0000256" key="2">
    <source>
        <dbReference type="ARBA" id="ARBA00022771"/>
    </source>
</evidence>
<dbReference type="Pfam" id="PF04500">
    <property type="entry name" value="FLYWCH"/>
    <property type="match status" value="1"/>
</dbReference>
<name>A0A9D4GG89_DREPO</name>
<dbReference type="InterPro" id="IPR007588">
    <property type="entry name" value="Znf_FLYWCH"/>
</dbReference>
<evidence type="ECO:0000256" key="1">
    <source>
        <dbReference type="ARBA" id="ARBA00022723"/>
    </source>
</evidence>
<dbReference type="AlphaFoldDB" id="A0A9D4GG89"/>
<feature type="domain" description="FLYWCH-type" evidence="4">
    <location>
        <begin position="32"/>
        <end position="93"/>
    </location>
</feature>
<reference evidence="5" key="2">
    <citation type="submission" date="2020-11" db="EMBL/GenBank/DDBJ databases">
        <authorList>
            <person name="McCartney M.A."/>
            <person name="Auch B."/>
            <person name="Kono T."/>
            <person name="Mallez S."/>
            <person name="Becker A."/>
            <person name="Gohl D.M."/>
            <person name="Silverstein K.A.T."/>
            <person name="Koren S."/>
            <person name="Bechman K.B."/>
            <person name="Herman A."/>
            <person name="Abrahante J.E."/>
            <person name="Garbe J."/>
        </authorList>
    </citation>
    <scope>NUCLEOTIDE SEQUENCE</scope>
    <source>
        <strain evidence="5">Duluth1</strain>
        <tissue evidence="5">Whole animal</tissue>
    </source>
</reference>
<dbReference type="EMBL" id="JAIWYP010000005">
    <property type="protein sequence ID" value="KAH3816826.1"/>
    <property type="molecule type" value="Genomic_DNA"/>
</dbReference>
<accession>A0A9D4GG89</accession>
<comment type="caution">
    <text evidence="5">The sequence shown here is derived from an EMBL/GenBank/DDBJ whole genome shotgun (WGS) entry which is preliminary data.</text>
</comment>
<evidence type="ECO:0000259" key="4">
    <source>
        <dbReference type="Pfam" id="PF04500"/>
    </source>
</evidence>
<evidence type="ECO:0000313" key="6">
    <source>
        <dbReference type="Proteomes" id="UP000828390"/>
    </source>
</evidence>
<keyword evidence="3" id="KW-0862">Zinc</keyword>
<proteinExistence type="predicted"/>